<dbReference type="FunFam" id="1.10.10.10:FF:000449">
    <property type="entry name" value="30S ribosomal protein S19e"/>
    <property type="match status" value="1"/>
</dbReference>
<evidence type="ECO:0000313" key="8">
    <source>
        <dbReference type="Proteomes" id="UP000272051"/>
    </source>
</evidence>
<evidence type="ECO:0000313" key="6">
    <source>
        <dbReference type="EMBL" id="RLE49857.1"/>
    </source>
</evidence>
<dbReference type="NCBIfam" id="NF006811">
    <property type="entry name" value="PRK09333.1"/>
    <property type="match status" value="1"/>
</dbReference>
<dbReference type="InterPro" id="IPR001266">
    <property type="entry name" value="Ribosomal_eS19"/>
</dbReference>
<dbReference type="AlphaFoldDB" id="A0A497F036"/>
<dbReference type="SMART" id="SM01413">
    <property type="entry name" value="Ribosomal_S19e"/>
    <property type="match status" value="1"/>
</dbReference>
<dbReference type="InterPro" id="IPR036390">
    <property type="entry name" value="WH_DNA-bd_sf"/>
</dbReference>
<comment type="caution">
    <text evidence="7">The sequence shown here is derived from an EMBL/GenBank/DDBJ whole genome shotgun (WGS) entry which is preliminary data.</text>
</comment>
<dbReference type="GO" id="GO:0000028">
    <property type="term" value="P:ribosomal small subunit assembly"/>
    <property type="evidence" value="ECO:0007669"/>
    <property type="project" value="TreeGrafter"/>
</dbReference>
<evidence type="ECO:0000256" key="5">
    <source>
        <dbReference type="HAMAP-Rule" id="MF_01474"/>
    </source>
</evidence>
<sequence length="154" mass="17625">MSAALCVPADRLIKALAKYLKENVREVKPPIWAAFVKTGKFKQRPPDDPDWWYVRCASLLRRLYIDGPVGLSKLRTVYGGRHRRGVVREHSAKAGGAIIRKALQQLEQAKLVTHDKRGRYLTPEGRSLVDRIAHKIAKELQREMPELKKYFVPA</sequence>
<dbReference type="EMBL" id="QMQX01000043">
    <property type="protein sequence ID" value="RLE52641.1"/>
    <property type="molecule type" value="Genomic_DNA"/>
</dbReference>
<gene>
    <name evidence="5" type="primary">rps19e</name>
    <name evidence="6" type="ORF">DRJ31_03460</name>
    <name evidence="7" type="ORF">DRJ33_03245</name>
</gene>
<dbReference type="InterPro" id="IPR027548">
    <property type="entry name" value="Ribosomal_eS19_archaeal"/>
</dbReference>
<dbReference type="Proteomes" id="UP000278475">
    <property type="component" value="Unassembled WGS sequence"/>
</dbReference>
<reference evidence="8 9" key="1">
    <citation type="submission" date="2018-06" db="EMBL/GenBank/DDBJ databases">
        <title>Extensive metabolic versatility and redundancy in microbially diverse, dynamic hydrothermal sediments.</title>
        <authorList>
            <person name="Dombrowski N."/>
            <person name="Teske A."/>
            <person name="Baker B.J."/>
        </authorList>
    </citation>
    <scope>NUCLEOTIDE SEQUENCE [LARGE SCALE GENOMIC DNA]</scope>
    <source>
        <strain evidence="7">B34_G17</strain>
        <strain evidence="6">B66_G16</strain>
    </source>
</reference>
<dbReference type="PANTHER" id="PTHR11710:SF0">
    <property type="entry name" value="40S RIBOSOMAL PROTEIN S19"/>
    <property type="match status" value="1"/>
</dbReference>
<evidence type="ECO:0000256" key="4">
    <source>
        <dbReference type="ARBA" id="ARBA00035143"/>
    </source>
</evidence>
<evidence type="ECO:0000256" key="1">
    <source>
        <dbReference type="ARBA" id="ARBA00010014"/>
    </source>
</evidence>
<evidence type="ECO:0000313" key="9">
    <source>
        <dbReference type="Proteomes" id="UP000278475"/>
    </source>
</evidence>
<dbReference type="Proteomes" id="UP000272051">
    <property type="component" value="Unassembled WGS sequence"/>
</dbReference>
<keyword evidence="3 5" id="KW-0687">Ribonucleoprotein</keyword>
<dbReference type="GO" id="GO:0003723">
    <property type="term" value="F:RNA binding"/>
    <property type="evidence" value="ECO:0007669"/>
    <property type="project" value="TreeGrafter"/>
</dbReference>
<comment type="function">
    <text evidence="5">May be involved in maturation of the 30S ribosomal subunit.</text>
</comment>
<organism evidence="7 8">
    <name type="scientific">Thermoproteota archaeon</name>
    <dbReference type="NCBI Taxonomy" id="2056631"/>
    <lineage>
        <taxon>Archaea</taxon>
        <taxon>Thermoproteota</taxon>
    </lineage>
</organism>
<dbReference type="PANTHER" id="PTHR11710">
    <property type="entry name" value="40S RIBOSOMAL PROTEIN S19"/>
    <property type="match status" value="1"/>
</dbReference>
<dbReference type="GO" id="GO:0022627">
    <property type="term" value="C:cytosolic small ribosomal subunit"/>
    <property type="evidence" value="ECO:0007669"/>
    <property type="project" value="TreeGrafter"/>
</dbReference>
<name>A0A497F036_9CREN</name>
<protein>
    <recommendedName>
        <fullName evidence="4 5">Small ribosomal subunit protein eS19</fullName>
    </recommendedName>
</protein>
<evidence type="ECO:0000256" key="3">
    <source>
        <dbReference type="ARBA" id="ARBA00023274"/>
    </source>
</evidence>
<keyword evidence="2 5" id="KW-0689">Ribosomal protein</keyword>
<accession>A0A497F036</accession>
<dbReference type="HAMAP" id="MF_01474">
    <property type="entry name" value="Ribosomal_eS19"/>
    <property type="match status" value="1"/>
</dbReference>
<dbReference type="EMBL" id="QMQV01000020">
    <property type="protein sequence ID" value="RLE49857.1"/>
    <property type="molecule type" value="Genomic_DNA"/>
</dbReference>
<comment type="subunit">
    <text evidence="5">Part of the 30S ribosomal subunit.</text>
</comment>
<comment type="similarity">
    <text evidence="1 5">Belongs to the eukaryotic ribosomal protein eS19 family.</text>
</comment>
<dbReference type="GO" id="GO:0003735">
    <property type="term" value="F:structural constituent of ribosome"/>
    <property type="evidence" value="ECO:0007669"/>
    <property type="project" value="InterPro"/>
</dbReference>
<evidence type="ECO:0000313" key="7">
    <source>
        <dbReference type="EMBL" id="RLE52641.1"/>
    </source>
</evidence>
<dbReference type="GO" id="GO:0006412">
    <property type="term" value="P:translation"/>
    <property type="evidence" value="ECO:0007669"/>
    <property type="project" value="UniProtKB-UniRule"/>
</dbReference>
<dbReference type="SUPFAM" id="SSF46785">
    <property type="entry name" value="Winged helix' DNA-binding domain"/>
    <property type="match status" value="1"/>
</dbReference>
<dbReference type="InterPro" id="IPR036388">
    <property type="entry name" value="WH-like_DNA-bd_sf"/>
</dbReference>
<evidence type="ECO:0000256" key="2">
    <source>
        <dbReference type="ARBA" id="ARBA00022980"/>
    </source>
</evidence>
<dbReference type="Pfam" id="PF01090">
    <property type="entry name" value="Ribosomal_S19e"/>
    <property type="match status" value="1"/>
</dbReference>
<proteinExistence type="inferred from homology"/>
<dbReference type="Gene3D" id="1.10.10.10">
    <property type="entry name" value="Winged helix-like DNA-binding domain superfamily/Winged helix DNA-binding domain"/>
    <property type="match status" value="1"/>
</dbReference>